<sequence length="163" mass="18062">MRRRYVAITALVALLLIGSAAAALPGGRTLVVEDAETGEVYLQVPVEDGTVVALEYTHSVEKTRVYDEYTVRGDHLEMTRMEFESFGWGLPSRANVTREDGVYVFDPPGNYTRITVAPGEIAGHKLHVNGETYDLVARTNERSVTIHVTRRSAFEAATDQFDT</sequence>
<dbReference type="PIRSF" id="PIRSF008455">
    <property type="entry name" value="UCP008455"/>
    <property type="match status" value="1"/>
</dbReference>
<protein>
    <submittedName>
        <fullName evidence="1">DUF1850 domain-containing protein</fullName>
    </submittedName>
</protein>
<dbReference type="InterPro" id="IPR015001">
    <property type="entry name" value="DUF1850"/>
</dbReference>
<comment type="caution">
    <text evidence="1">The sequence shown here is derived from an EMBL/GenBank/DDBJ whole genome shotgun (WGS) entry which is preliminary data.</text>
</comment>
<organism evidence="1 2">
    <name type="scientific">Haloarcula salina</name>
    <dbReference type="NCBI Taxonomy" id="1429914"/>
    <lineage>
        <taxon>Archaea</taxon>
        <taxon>Methanobacteriati</taxon>
        <taxon>Methanobacteriota</taxon>
        <taxon>Stenosarchaea group</taxon>
        <taxon>Halobacteria</taxon>
        <taxon>Halobacteriales</taxon>
        <taxon>Haloarculaceae</taxon>
        <taxon>Haloarcula</taxon>
    </lineage>
</organism>
<evidence type="ECO:0000313" key="2">
    <source>
        <dbReference type="Proteomes" id="UP001166304"/>
    </source>
</evidence>
<dbReference type="RefSeq" id="WP_162413645.1">
    <property type="nucleotide sequence ID" value="NZ_JAHQXE010000003.1"/>
</dbReference>
<gene>
    <name evidence="1" type="ORF">KTS37_10270</name>
</gene>
<reference evidence="1" key="1">
    <citation type="submission" date="2021-06" db="EMBL/GenBank/DDBJ databases">
        <title>New haloarchaea isolates fom saline soil.</title>
        <authorList>
            <person name="Duran-Viseras A."/>
            <person name="Sanchez-Porro C.S."/>
            <person name="Ventosa A."/>
        </authorList>
    </citation>
    <scope>NUCLEOTIDE SEQUENCE</scope>
    <source>
        <strain evidence="1">JCM 18369</strain>
    </source>
</reference>
<dbReference type="InterPro" id="IPR014451">
    <property type="entry name" value="UCP008455"/>
</dbReference>
<dbReference type="AlphaFoldDB" id="A0AA41KHV1"/>
<dbReference type="EMBL" id="JAHQXE010000003">
    <property type="protein sequence ID" value="MBV0902171.1"/>
    <property type="molecule type" value="Genomic_DNA"/>
</dbReference>
<proteinExistence type="predicted"/>
<keyword evidence="2" id="KW-1185">Reference proteome</keyword>
<name>A0AA41KHV1_9EURY</name>
<dbReference type="Pfam" id="PF08905">
    <property type="entry name" value="DUF1850"/>
    <property type="match status" value="1"/>
</dbReference>
<evidence type="ECO:0000313" key="1">
    <source>
        <dbReference type="EMBL" id="MBV0902171.1"/>
    </source>
</evidence>
<dbReference type="Proteomes" id="UP001166304">
    <property type="component" value="Unassembled WGS sequence"/>
</dbReference>
<accession>A0AA41KHV1</accession>